<dbReference type="EMBL" id="CABHOF010000014">
    <property type="protein sequence ID" value="VUX62916.1"/>
    <property type="molecule type" value="Genomic_DNA"/>
</dbReference>
<dbReference type="SUPFAM" id="SSF88659">
    <property type="entry name" value="Sigma3 and sigma4 domains of RNA polymerase sigma factors"/>
    <property type="match status" value="1"/>
</dbReference>
<keyword evidence="3" id="KW-1185">Reference proteome</keyword>
<dbReference type="NCBIfam" id="TIGR02937">
    <property type="entry name" value="sigma70-ECF"/>
    <property type="match status" value="1"/>
</dbReference>
<dbReference type="InterPro" id="IPR014284">
    <property type="entry name" value="RNA_pol_sigma-70_dom"/>
</dbReference>
<sequence length="146" mass="17472">MEQSSSYNKETIQHQFDRKCKLALQGEKIDYERHLSYRQKHEILFCELSKTEFWKLSTVDEYTAESYFLADEQFDVKIKNELLAKAIETLTERKKEVIFLSYFQGMSDAAIARKLNLVRSTVCEHRTRSLELLKNTMEEYGYENYR</sequence>
<organism evidence="2 3">
    <name type="scientific">Blautia wexlerae</name>
    <dbReference type="NCBI Taxonomy" id="418240"/>
    <lineage>
        <taxon>Bacteria</taxon>
        <taxon>Bacillati</taxon>
        <taxon>Bacillota</taxon>
        <taxon>Clostridia</taxon>
        <taxon>Lachnospirales</taxon>
        <taxon>Lachnospiraceae</taxon>
        <taxon>Blautia</taxon>
    </lineage>
</organism>
<gene>
    <name evidence="2" type="ORF">BWLFYP14_00665</name>
</gene>
<dbReference type="InterPro" id="IPR013324">
    <property type="entry name" value="RNA_pol_sigma_r3/r4-like"/>
</dbReference>
<evidence type="ECO:0000313" key="3">
    <source>
        <dbReference type="Proteomes" id="UP000366766"/>
    </source>
</evidence>
<accession>A0A564WKC7</accession>
<dbReference type="GO" id="GO:0016987">
    <property type="term" value="F:sigma factor activity"/>
    <property type="evidence" value="ECO:0007669"/>
    <property type="project" value="InterPro"/>
</dbReference>
<reference evidence="2 3" key="1">
    <citation type="submission" date="2019-07" db="EMBL/GenBank/DDBJ databases">
        <authorList>
            <person name="Chang H.-W."/>
            <person name="Raman A."/>
            <person name="Venkatesh S."/>
            <person name="Gehrig J."/>
        </authorList>
    </citation>
    <scope>NUCLEOTIDE SEQUENCE [LARGE SCALE GENOMIC DNA]</scope>
    <source>
        <strain evidence="2">Blautia_wexlerae_LFYP_14</strain>
    </source>
</reference>
<proteinExistence type="predicted"/>
<dbReference type="InterPro" id="IPR013249">
    <property type="entry name" value="RNA_pol_sigma70_r4_t2"/>
</dbReference>
<evidence type="ECO:0000313" key="2">
    <source>
        <dbReference type="EMBL" id="VUX62916.1"/>
    </source>
</evidence>
<dbReference type="RefSeq" id="WP_144136747.1">
    <property type="nucleotide sequence ID" value="NZ_CABHOF010000014.1"/>
</dbReference>
<dbReference type="GO" id="GO:0006352">
    <property type="term" value="P:DNA-templated transcription initiation"/>
    <property type="evidence" value="ECO:0007669"/>
    <property type="project" value="InterPro"/>
</dbReference>
<dbReference type="InterPro" id="IPR036388">
    <property type="entry name" value="WH-like_DNA-bd_sf"/>
</dbReference>
<dbReference type="Gene3D" id="1.10.10.10">
    <property type="entry name" value="Winged helix-like DNA-binding domain superfamily/Winged helix DNA-binding domain"/>
    <property type="match status" value="1"/>
</dbReference>
<dbReference type="Pfam" id="PF08281">
    <property type="entry name" value="Sigma70_r4_2"/>
    <property type="match status" value="1"/>
</dbReference>
<name>A0A564WKC7_9FIRM</name>
<dbReference type="Proteomes" id="UP000366766">
    <property type="component" value="Unassembled WGS sequence"/>
</dbReference>
<dbReference type="GO" id="GO:0003677">
    <property type="term" value="F:DNA binding"/>
    <property type="evidence" value="ECO:0007669"/>
    <property type="project" value="InterPro"/>
</dbReference>
<dbReference type="AlphaFoldDB" id="A0A564WKC7"/>
<feature type="domain" description="RNA polymerase sigma factor 70 region 4 type 2" evidence="1">
    <location>
        <begin position="81"/>
        <end position="130"/>
    </location>
</feature>
<evidence type="ECO:0000259" key="1">
    <source>
        <dbReference type="Pfam" id="PF08281"/>
    </source>
</evidence>
<protein>
    <submittedName>
        <fullName evidence="2">RNA polymerase sigma factor SigL</fullName>
    </submittedName>
</protein>